<gene>
    <name evidence="2" type="ORF">A2538_03005</name>
</gene>
<dbReference type="InterPro" id="IPR007569">
    <property type="entry name" value="DUF559"/>
</dbReference>
<evidence type="ECO:0000259" key="1">
    <source>
        <dbReference type="Pfam" id="PF04480"/>
    </source>
</evidence>
<dbReference type="InterPro" id="IPR011335">
    <property type="entry name" value="Restrct_endonuc-II-like"/>
</dbReference>
<organism evidence="2 3">
    <name type="scientific">Candidatus Magasanikbacteria bacterium RIFOXYD2_FULL_41_14</name>
    <dbReference type="NCBI Taxonomy" id="1798709"/>
    <lineage>
        <taxon>Bacteria</taxon>
        <taxon>Candidatus Magasanikiibacteriota</taxon>
    </lineage>
</organism>
<name>A0A1F6PCC4_9BACT</name>
<dbReference type="AlphaFoldDB" id="A0A1F6PCC4"/>
<proteinExistence type="predicted"/>
<dbReference type="SUPFAM" id="SSF52980">
    <property type="entry name" value="Restriction endonuclease-like"/>
    <property type="match status" value="1"/>
</dbReference>
<evidence type="ECO:0000313" key="3">
    <source>
        <dbReference type="Proteomes" id="UP000178254"/>
    </source>
</evidence>
<comment type="caution">
    <text evidence="2">The sequence shown here is derived from an EMBL/GenBank/DDBJ whole genome shotgun (WGS) entry which is preliminary data.</text>
</comment>
<dbReference type="EMBL" id="MFRE01000021">
    <property type="protein sequence ID" value="OGH93816.1"/>
    <property type="molecule type" value="Genomic_DNA"/>
</dbReference>
<dbReference type="InterPro" id="IPR047216">
    <property type="entry name" value="Endonuclease_DUF559_bact"/>
</dbReference>
<reference evidence="2 3" key="1">
    <citation type="journal article" date="2016" name="Nat. Commun.">
        <title>Thousands of microbial genomes shed light on interconnected biogeochemical processes in an aquifer system.</title>
        <authorList>
            <person name="Anantharaman K."/>
            <person name="Brown C.T."/>
            <person name="Hug L.A."/>
            <person name="Sharon I."/>
            <person name="Castelle C.J."/>
            <person name="Probst A.J."/>
            <person name="Thomas B.C."/>
            <person name="Singh A."/>
            <person name="Wilkins M.J."/>
            <person name="Karaoz U."/>
            <person name="Brodie E.L."/>
            <person name="Williams K.H."/>
            <person name="Hubbard S.S."/>
            <person name="Banfield J.F."/>
        </authorList>
    </citation>
    <scope>NUCLEOTIDE SEQUENCE [LARGE SCALE GENOMIC DNA]</scope>
</reference>
<dbReference type="CDD" id="cd01038">
    <property type="entry name" value="Endonuclease_DUF559"/>
    <property type="match status" value="1"/>
</dbReference>
<dbReference type="Proteomes" id="UP000178254">
    <property type="component" value="Unassembled WGS sequence"/>
</dbReference>
<dbReference type="Gene3D" id="3.40.960.10">
    <property type="entry name" value="VSR Endonuclease"/>
    <property type="match status" value="1"/>
</dbReference>
<protein>
    <recommendedName>
        <fullName evidence="1">DUF559 domain-containing protein</fullName>
    </recommendedName>
</protein>
<dbReference type="PANTHER" id="PTHR38590:SF1">
    <property type="entry name" value="BLL0828 PROTEIN"/>
    <property type="match status" value="1"/>
</dbReference>
<dbReference type="STRING" id="1798709.A2538_03005"/>
<feature type="domain" description="DUF559" evidence="1">
    <location>
        <begin position="14"/>
        <end position="116"/>
    </location>
</feature>
<dbReference type="Pfam" id="PF04480">
    <property type="entry name" value="DUF559"/>
    <property type="match status" value="1"/>
</dbReference>
<evidence type="ECO:0000313" key="2">
    <source>
        <dbReference type="EMBL" id="OGH93816.1"/>
    </source>
</evidence>
<sequence>MAKVFNKKEQIPIRKRLRNNITKSEMILWKYLKGSQMNGWKFRRQQGIGNYIVDFYCPDLKIVVEVDGLTHSEEVVFEKDEVRQEYLENLGLKVVRYNSQDIFYKINDVLEGLYNICLELSKANV</sequence>
<accession>A0A1F6PCC4</accession>
<dbReference type="PANTHER" id="PTHR38590">
    <property type="entry name" value="BLL0828 PROTEIN"/>
    <property type="match status" value="1"/>
</dbReference>